<feature type="compositionally biased region" description="Polar residues" evidence="1">
    <location>
        <begin position="24"/>
        <end position="34"/>
    </location>
</feature>
<reference evidence="2 3" key="1">
    <citation type="submission" date="2019-02" db="EMBL/GenBank/DDBJ databases">
        <title>Genomic Encyclopedia of Archaeal and Bacterial Type Strains, Phase II (KMG-II): from individual species to whole genera.</title>
        <authorList>
            <person name="Goeker M."/>
        </authorList>
    </citation>
    <scope>NUCLEOTIDE SEQUENCE [LARGE SCALE GENOMIC DNA]</scope>
    <source>
        <strain evidence="2 3">DSM 18328</strain>
    </source>
</reference>
<accession>A0A482YB13</accession>
<protein>
    <submittedName>
        <fullName evidence="2">Uncharacterized protein</fullName>
    </submittedName>
</protein>
<gene>
    <name evidence="2" type="ORF">BDK88_0812</name>
</gene>
<proteinExistence type="predicted"/>
<dbReference type="Proteomes" id="UP000291097">
    <property type="component" value="Unassembled WGS sequence"/>
</dbReference>
<dbReference type="AlphaFoldDB" id="A0A482YB13"/>
<feature type="compositionally biased region" description="Basic and acidic residues" evidence="1">
    <location>
        <begin position="1"/>
        <end position="12"/>
    </location>
</feature>
<name>A0A482YB13_9EURY</name>
<feature type="region of interest" description="Disordered" evidence="1">
    <location>
        <begin position="1"/>
        <end position="38"/>
    </location>
</feature>
<organism evidence="2 3">
    <name type="scientific">Natrinema hispanicum</name>
    <dbReference type="NCBI Taxonomy" id="392421"/>
    <lineage>
        <taxon>Archaea</taxon>
        <taxon>Methanobacteriati</taxon>
        <taxon>Methanobacteriota</taxon>
        <taxon>Stenosarchaea group</taxon>
        <taxon>Halobacteria</taxon>
        <taxon>Halobacteriales</taxon>
        <taxon>Natrialbaceae</taxon>
        <taxon>Natrinema</taxon>
    </lineage>
</organism>
<evidence type="ECO:0000313" key="2">
    <source>
        <dbReference type="EMBL" id="RZV11924.1"/>
    </source>
</evidence>
<sequence>MSGESERNDVRKQSRAAIARCPRFNSTQDGNRTRPTAVEHRRHIAETIDTGSIGLITAVSPCRRRQRLTCNHGRFRDGRQYERAGAGGVDSSESDPTALLEQSQILEAGDDLVDGVFGVFGLFPAGDDEFARAKEQGDDFGFVEAVDEPRELLGFVLDVL</sequence>
<evidence type="ECO:0000256" key="1">
    <source>
        <dbReference type="SAM" id="MobiDB-lite"/>
    </source>
</evidence>
<comment type="caution">
    <text evidence="2">The sequence shown here is derived from an EMBL/GenBank/DDBJ whole genome shotgun (WGS) entry which is preliminary data.</text>
</comment>
<evidence type="ECO:0000313" key="3">
    <source>
        <dbReference type="Proteomes" id="UP000291097"/>
    </source>
</evidence>
<dbReference type="EMBL" id="SHMP01000003">
    <property type="protein sequence ID" value="RZV11924.1"/>
    <property type="molecule type" value="Genomic_DNA"/>
</dbReference>